<evidence type="ECO:0000259" key="12">
    <source>
        <dbReference type="Pfam" id="PF13439"/>
    </source>
</evidence>
<evidence type="ECO:0000256" key="2">
    <source>
        <dbReference type="ARBA" id="ARBA00022676"/>
    </source>
</evidence>
<evidence type="ECO:0000259" key="11">
    <source>
        <dbReference type="Pfam" id="PF00534"/>
    </source>
</evidence>
<accession>A0ABQ9ESJ6</accession>
<keyword evidence="4 10" id="KW-0812">Transmembrane</keyword>
<comment type="catalytic activity">
    <reaction evidence="8 10">
        <text>a beta-D-Man-(1-&gt;4)-beta-D-GlcNAc-(1-&gt;4)-alpha-D-GlcNAc-diphospho-di-trans,poly-cis-dolichol + GDP-alpha-D-mannose = an alpha-D-Man-(1-&gt;3)-beta-D-Man-(1-&gt;4)-beta-D-GlcNAc-(1-&gt;4)-alpha-D-GlcNAc-diphospho-di-trans,poly-cis-dolichol + GDP + H(+)</text>
        <dbReference type="Rhea" id="RHEA:29515"/>
        <dbReference type="Rhea" id="RHEA-COMP:19511"/>
        <dbReference type="Rhea" id="RHEA-COMP:19513"/>
        <dbReference type="ChEBI" id="CHEBI:15378"/>
        <dbReference type="ChEBI" id="CHEBI:57527"/>
        <dbReference type="ChEBI" id="CHEBI:58189"/>
        <dbReference type="ChEBI" id="CHEBI:58472"/>
        <dbReference type="ChEBI" id="CHEBI:132510"/>
        <dbReference type="EC" id="2.4.1.132"/>
    </reaction>
    <physiologicalReaction direction="left-to-right" evidence="8 10">
        <dbReference type="Rhea" id="RHEA:29516"/>
    </physiologicalReaction>
</comment>
<feature type="transmembrane region" description="Helical" evidence="10">
    <location>
        <begin position="72"/>
        <end position="94"/>
    </location>
</feature>
<evidence type="ECO:0000256" key="9">
    <source>
        <dbReference type="ARBA" id="ARBA00045104"/>
    </source>
</evidence>
<dbReference type="CDD" id="cd03805">
    <property type="entry name" value="GT4_ALG2-like"/>
    <property type="match status" value="1"/>
</dbReference>
<dbReference type="Proteomes" id="UP001217089">
    <property type="component" value="Unassembled WGS sequence"/>
</dbReference>
<keyword evidence="3 10" id="KW-0808">Transferase</keyword>
<organism evidence="13 14">
    <name type="scientific">Tegillarca granosa</name>
    <name type="common">Malaysian cockle</name>
    <name type="synonym">Anadara granosa</name>
    <dbReference type="NCBI Taxonomy" id="220873"/>
    <lineage>
        <taxon>Eukaryota</taxon>
        <taxon>Metazoa</taxon>
        <taxon>Spiralia</taxon>
        <taxon>Lophotrochozoa</taxon>
        <taxon>Mollusca</taxon>
        <taxon>Bivalvia</taxon>
        <taxon>Autobranchia</taxon>
        <taxon>Pteriomorphia</taxon>
        <taxon>Arcoida</taxon>
        <taxon>Arcoidea</taxon>
        <taxon>Arcidae</taxon>
        <taxon>Tegillarca</taxon>
    </lineage>
</organism>
<keyword evidence="14" id="KW-1185">Reference proteome</keyword>
<proteinExistence type="inferred from homology"/>
<evidence type="ECO:0000256" key="7">
    <source>
        <dbReference type="ARBA" id="ARBA00023136"/>
    </source>
</evidence>
<dbReference type="EC" id="2.4.1.132" evidence="10"/>
<evidence type="ECO:0000256" key="6">
    <source>
        <dbReference type="ARBA" id="ARBA00022989"/>
    </source>
</evidence>
<dbReference type="EMBL" id="JARBDR010000813">
    <property type="protein sequence ID" value="KAJ8306238.1"/>
    <property type="molecule type" value="Genomic_DNA"/>
</dbReference>
<keyword evidence="7 10" id="KW-0472">Membrane</keyword>
<dbReference type="EC" id="2.4.1.257" evidence="10"/>
<dbReference type="InterPro" id="IPR028098">
    <property type="entry name" value="Glyco_trans_4-like_N"/>
</dbReference>
<feature type="transmembrane region" description="Helical" evidence="10">
    <location>
        <begin position="392"/>
        <end position="414"/>
    </location>
</feature>
<sequence length="416" mass="47519">MVKIIFLHPDLGIGGAERAVIDAALAFKSKGHAVQFVTAHHDPNHCFPETIDGTFKVTCVGDWLPRSFLCRFFAFFAYLRMIYAAIYLVFFSSLEYEVIFCDQISACIPFLRASHARILFYCHFPDMLLTQRKSFLKKLYRAPIDWIEEKTTARAHLVLVNSKFTAEVFKKTFTSLHYIDPEVLYPIPDFSAFDKPVEPLAKDIIPPGRHTIFLSINRYTRQKNHGLGIEALGGYDERVRENKEEYLELRKKAEKFGLVDNITFLRSISDAQKRSLLKTSTCLLYTPENEHFGIVPIEAMYMKCPVIAANSGGPKETVKHETTGYLCEPTPEDFAEAMIRFIKDKELKNKLGTAGKARVEKVFSFDSFTNHLEAVLQKLMTYRHVHSQSISMIWSLVLVSILSLGFVAYVLSFAHD</sequence>
<comment type="catalytic activity">
    <reaction evidence="9 10">
        <text>an alpha-D-Man-(1-&gt;3)-beta-D-Man-(1-&gt;4)-beta-D-GlcNAc-(1-&gt;4)-alpha-D-GlcNAc-diphospho-di-trans,poly-cis-dolichol + GDP-alpha-D-mannose = an alpha-D-Man-(1-&gt;3)-[alpha-D-Man-(1-&gt;6)]-beta-D-Man-(1-&gt;4)-beta-D-GlcNAc-(1-&gt;4)-alpha-D-GlcNAc-diphospho-di-trans,poly-cis-dolichol + GDP + H(+)</text>
        <dbReference type="Rhea" id="RHEA:29519"/>
        <dbReference type="Rhea" id="RHEA-COMP:19513"/>
        <dbReference type="Rhea" id="RHEA-COMP:19515"/>
        <dbReference type="ChEBI" id="CHEBI:15378"/>
        <dbReference type="ChEBI" id="CHEBI:57527"/>
        <dbReference type="ChEBI" id="CHEBI:58189"/>
        <dbReference type="ChEBI" id="CHEBI:132510"/>
        <dbReference type="ChEBI" id="CHEBI:132511"/>
        <dbReference type="EC" id="2.4.1.257"/>
    </reaction>
    <physiologicalReaction direction="left-to-right" evidence="9 10">
        <dbReference type="Rhea" id="RHEA:29520"/>
    </physiologicalReaction>
</comment>
<reference evidence="13 14" key="1">
    <citation type="submission" date="2022-12" db="EMBL/GenBank/DDBJ databases">
        <title>Chromosome-level genome of Tegillarca granosa.</title>
        <authorList>
            <person name="Kim J."/>
        </authorList>
    </citation>
    <scope>NUCLEOTIDE SEQUENCE [LARGE SCALE GENOMIC DNA]</scope>
    <source>
        <strain evidence="13">Teg-2019</strain>
        <tissue evidence="13">Adductor muscle</tissue>
    </source>
</reference>
<feature type="domain" description="Glycosyl transferase family 1" evidence="11">
    <location>
        <begin position="207"/>
        <end position="357"/>
    </location>
</feature>
<dbReference type="Pfam" id="PF00534">
    <property type="entry name" value="Glycos_transf_1"/>
    <property type="match status" value="1"/>
</dbReference>
<keyword evidence="2 10" id="KW-0328">Glycosyltransferase</keyword>
<comment type="subcellular location">
    <subcellularLocation>
        <location evidence="10">Endoplasmic reticulum membrane</location>
        <topology evidence="10">Single-pass membrane protein</topology>
    </subcellularLocation>
</comment>
<evidence type="ECO:0000256" key="10">
    <source>
        <dbReference type="RuleBase" id="RU367136"/>
    </source>
</evidence>
<dbReference type="Gene3D" id="3.40.50.2000">
    <property type="entry name" value="Glycogen Phosphorylase B"/>
    <property type="match status" value="2"/>
</dbReference>
<dbReference type="PANTHER" id="PTHR45918:SF1">
    <property type="entry name" value="ALPHA-1,3_1,6-MANNOSYLTRANSFERASE ALG2"/>
    <property type="match status" value="1"/>
</dbReference>
<dbReference type="InterPro" id="IPR001296">
    <property type="entry name" value="Glyco_trans_1"/>
</dbReference>
<evidence type="ECO:0000256" key="3">
    <source>
        <dbReference type="ARBA" id="ARBA00022679"/>
    </source>
</evidence>
<dbReference type="PANTHER" id="PTHR45918">
    <property type="entry name" value="ALPHA-1,3/1,6-MANNOSYLTRANSFERASE ALG2"/>
    <property type="match status" value="1"/>
</dbReference>
<comment type="function">
    <text evidence="10">Mannosylates Man(2)GlcNAc(2)-dolichol diphosphate and Man(1)GlcNAc(2)-dolichol diphosphate to form Man(3)GlcNAc(2)-dolichol diphosphate.</text>
</comment>
<feature type="domain" description="Glycosyltransferase subfamily 4-like N-terminal" evidence="12">
    <location>
        <begin position="13"/>
        <end position="172"/>
    </location>
</feature>
<name>A0ABQ9ESJ6_TEGGR</name>
<comment type="similarity">
    <text evidence="10">Belongs to the glycosyltransferase group 1 family.</text>
</comment>
<evidence type="ECO:0000256" key="1">
    <source>
        <dbReference type="ARBA" id="ARBA00004922"/>
    </source>
</evidence>
<dbReference type="SUPFAM" id="SSF53756">
    <property type="entry name" value="UDP-Glycosyltransferase/glycogen phosphorylase"/>
    <property type="match status" value="1"/>
</dbReference>
<gene>
    <name evidence="13" type="ORF">KUTeg_016783</name>
</gene>
<evidence type="ECO:0000313" key="13">
    <source>
        <dbReference type="EMBL" id="KAJ8306238.1"/>
    </source>
</evidence>
<comment type="caution">
    <text evidence="13">The sequence shown here is derived from an EMBL/GenBank/DDBJ whole genome shotgun (WGS) entry which is preliminary data.</text>
</comment>
<evidence type="ECO:0000256" key="5">
    <source>
        <dbReference type="ARBA" id="ARBA00022824"/>
    </source>
</evidence>
<evidence type="ECO:0000256" key="8">
    <source>
        <dbReference type="ARBA" id="ARBA00045103"/>
    </source>
</evidence>
<comment type="pathway">
    <text evidence="1 10">Protein modification; protein glycosylation.</text>
</comment>
<evidence type="ECO:0000256" key="4">
    <source>
        <dbReference type="ARBA" id="ARBA00022692"/>
    </source>
</evidence>
<keyword evidence="6 10" id="KW-1133">Transmembrane helix</keyword>
<keyword evidence="5" id="KW-0256">Endoplasmic reticulum</keyword>
<evidence type="ECO:0000313" key="14">
    <source>
        <dbReference type="Proteomes" id="UP001217089"/>
    </source>
</evidence>
<dbReference type="Pfam" id="PF13439">
    <property type="entry name" value="Glyco_transf_4"/>
    <property type="match status" value="1"/>
</dbReference>
<dbReference type="InterPro" id="IPR027054">
    <property type="entry name" value="ALG2"/>
</dbReference>
<protein>
    <recommendedName>
        <fullName evidence="10">Alpha-1,3/1,6-mannosyltransferase ALG2</fullName>
        <ecNumber evidence="10">2.4.1.132</ecNumber>
        <ecNumber evidence="10">2.4.1.257</ecNumber>
    </recommendedName>
    <alternativeName>
        <fullName evidence="10">GDP-Man:Man(1)GlcNAc(2)-PP-Dol alpha-1,3-mannosyltransferase</fullName>
    </alternativeName>
</protein>